<reference evidence="2" key="1">
    <citation type="submission" date="2023-03" db="EMBL/GenBank/DDBJ databases">
        <title>Massive genome expansion in bonnet fungi (Mycena s.s.) driven by repeated elements and novel gene families across ecological guilds.</title>
        <authorList>
            <consortium name="Lawrence Berkeley National Laboratory"/>
            <person name="Harder C.B."/>
            <person name="Miyauchi S."/>
            <person name="Viragh M."/>
            <person name="Kuo A."/>
            <person name="Thoen E."/>
            <person name="Andreopoulos B."/>
            <person name="Lu D."/>
            <person name="Skrede I."/>
            <person name="Drula E."/>
            <person name="Henrissat B."/>
            <person name="Morin E."/>
            <person name="Kohler A."/>
            <person name="Barry K."/>
            <person name="LaButti K."/>
            <person name="Morin E."/>
            <person name="Salamov A."/>
            <person name="Lipzen A."/>
            <person name="Mereny Z."/>
            <person name="Hegedus B."/>
            <person name="Baldrian P."/>
            <person name="Stursova M."/>
            <person name="Weitz H."/>
            <person name="Taylor A."/>
            <person name="Grigoriev I.V."/>
            <person name="Nagy L.G."/>
            <person name="Martin F."/>
            <person name="Kauserud H."/>
        </authorList>
    </citation>
    <scope>NUCLEOTIDE SEQUENCE</scope>
    <source>
        <strain evidence="2">CBHHK173m</strain>
    </source>
</reference>
<sequence length="715" mass="76603">MYSPIAAKSSLDLRYPSSPSSAHTPIVHSGSSPLAHGGYSDGRGSIYGAASGDLRAASRRAWSKSADDLRAQPGEPRATMPIRVDTQLSFVDKIAAYRGRADSASGIGDCGGRLHVREHDAGHEQLYKHAADDRPAARDGDRAGTVLRKKAHGLGAEWAEYERAERQERGNEPRVDATKRAWGGRDGVAGDWGAGRAEGDHRDPTGRRKWARYARAGWERRVACLDLDLGAAAGWTWARACSQRRDEWERDGGLRTYALAQFYAKAVESTCRVGGSESRTEGQRGEVDPGVEREKEKRVVFPFHFGGGAGQTKPLPSMPGPLDTGAAPLLAPPHIILEPASPSNPHDMRNSSLLLAPSTDANDSKRASQIVYAAGFVNRLVTPRARGPARVKAFKMEVRGTKLVLHKPPGDCAAAVRELFPQGVVDDAEDEEAAATAAQEDGAGQRRDAGSVGRKKRVFWGRGRHPAIGVRGAGAAALGGVFGVEGGASLRAGVEKGTVEALEAWREEAWRDYALAVLPCLPMLARRARVETECIRCAGYLISGAVPEESESTRKRDFRAEALPDVYFPTPQPVTSGMPVSSSTQAIYAPSPLLGAGSPTLGPAPFSPRPNAGDARMVGLLDALGFRDTTASPSSATTSPHSSQPSRAGLPSRMPWAGLQTEGLSRDVLLAFDPHIIARSLAIFQPRRARAGARSSHRRIPKFRSRRSILAALRE</sequence>
<name>A0AAD6TPR6_9AGAR</name>
<feature type="compositionally biased region" description="Gly residues" evidence="1">
    <location>
        <begin position="184"/>
        <end position="193"/>
    </location>
</feature>
<feature type="region of interest" description="Disordered" evidence="1">
    <location>
        <begin position="181"/>
        <end position="205"/>
    </location>
</feature>
<dbReference type="Proteomes" id="UP001222325">
    <property type="component" value="Unassembled WGS sequence"/>
</dbReference>
<evidence type="ECO:0000256" key="1">
    <source>
        <dbReference type="SAM" id="MobiDB-lite"/>
    </source>
</evidence>
<organism evidence="2 3">
    <name type="scientific">Mycena belliarum</name>
    <dbReference type="NCBI Taxonomy" id="1033014"/>
    <lineage>
        <taxon>Eukaryota</taxon>
        <taxon>Fungi</taxon>
        <taxon>Dikarya</taxon>
        <taxon>Basidiomycota</taxon>
        <taxon>Agaricomycotina</taxon>
        <taxon>Agaricomycetes</taxon>
        <taxon>Agaricomycetidae</taxon>
        <taxon>Agaricales</taxon>
        <taxon>Marasmiineae</taxon>
        <taxon>Mycenaceae</taxon>
        <taxon>Mycena</taxon>
    </lineage>
</organism>
<evidence type="ECO:0000313" key="3">
    <source>
        <dbReference type="Proteomes" id="UP001222325"/>
    </source>
</evidence>
<keyword evidence="3" id="KW-1185">Reference proteome</keyword>
<feature type="compositionally biased region" description="Low complexity" evidence="1">
    <location>
        <begin position="629"/>
        <end position="646"/>
    </location>
</feature>
<gene>
    <name evidence="2" type="ORF">B0H15DRAFT_1028162</name>
</gene>
<proteinExistence type="predicted"/>
<feature type="region of interest" description="Disordered" evidence="1">
    <location>
        <begin position="629"/>
        <end position="652"/>
    </location>
</feature>
<feature type="region of interest" description="Disordered" evidence="1">
    <location>
        <begin position="1"/>
        <end position="42"/>
    </location>
</feature>
<evidence type="ECO:0000313" key="2">
    <source>
        <dbReference type="EMBL" id="KAJ7063000.1"/>
    </source>
</evidence>
<dbReference type="EMBL" id="JARJCN010000212">
    <property type="protein sequence ID" value="KAJ7063000.1"/>
    <property type="molecule type" value="Genomic_DNA"/>
</dbReference>
<accession>A0AAD6TPR6</accession>
<dbReference type="AlphaFoldDB" id="A0AAD6TPR6"/>
<protein>
    <submittedName>
        <fullName evidence="2">Uncharacterized protein</fullName>
    </submittedName>
</protein>
<feature type="region of interest" description="Disordered" evidence="1">
    <location>
        <begin position="429"/>
        <end position="450"/>
    </location>
</feature>
<comment type="caution">
    <text evidence="2">The sequence shown here is derived from an EMBL/GenBank/DDBJ whole genome shotgun (WGS) entry which is preliminary data.</text>
</comment>